<feature type="compositionally biased region" description="Basic and acidic residues" evidence="1">
    <location>
        <begin position="66"/>
        <end position="81"/>
    </location>
</feature>
<feature type="region of interest" description="Disordered" evidence="1">
    <location>
        <begin position="27"/>
        <end position="250"/>
    </location>
</feature>
<evidence type="ECO:0000313" key="3">
    <source>
        <dbReference type="Proteomes" id="UP001556367"/>
    </source>
</evidence>
<evidence type="ECO:0000313" key="2">
    <source>
        <dbReference type="EMBL" id="KAL0952157.1"/>
    </source>
</evidence>
<feature type="compositionally biased region" description="Low complexity" evidence="1">
    <location>
        <begin position="53"/>
        <end position="62"/>
    </location>
</feature>
<feature type="compositionally biased region" description="Basic and acidic residues" evidence="1">
    <location>
        <begin position="102"/>
        <end position="114"/>
    </location>
</feature>
<proteinExistence type="predicted"/>
<reference evidence="3" key="1">
    <citation type="submission" date="2024-06" db="EMBL/GenBank/DDBJ databases">
        <title>Multi-omics analyses provide insights into the biosynthesis of the anticancer antibiotic pleurotin in Hohenbuehelia grisea.</title>
        <authorList>
            <person name="Weaver J.A."/>
            <person name="Alberti F."/>
        </authorList>
    </citation>
    <scope>NUCLEOTIDE SEQUENCE [LARGE SCALE GENOMIC DNA]</scope>
    <source>
        <strain evidence="3">T-177</strain>
    </source>
</reference>
<keyword evidence="3" id="KW-1185">Reference proteome</keyword>
<evidence type="ECO:0000256" key="1">
    <source>
        <dbReference type="SAM" id="MobiDB-lite"/>
    </source>
</evidence>
<dbReference type="Proteomes" id="UP001556367">
    <property type="component" value="Unassembled WGS sequence"/>
</dbReference>
<accession>A0ABR3J9J5</accession>
<feature type="compositionally biased region" description="Acidic residues" evidence="1">
    <location>
        <begin position="115"/>
        <end position="211"/>
    </location>
</feature>
<dbReference type="EMBL" id="JASNQZ010000011">
    <property type="protein sequence ID" value="KAL0952157.1"/>
    <property type="molecule type" value="Genomic_DNA"/>
</dbReference>
<gene>
    <name evidence="2" type="ORF">HGRIS_008773</name>
</gene>
<sequence>MAKITDLPNETLAMIFTFMYLQARFGSPKHGSGAPGVAPRLYDAEMHTDDGDVSSTVSSPPTIEYSKSDRADAESDARDGSEVAESDEASSATSDVVLVHTGDVDHGEDVHGFDPSEDGDDSDDDDFHPSEDGDDDDDSDPSEDGDDDDGFDASEDGEDDDGFDASEDGEDDDGFDAPEDGEDDDGFDASQDGEDDDGFDASQDGEDDDSGWDASPSHHNQAQDEDSDFDGPGSRNILDPNTWADSQDGQTPFVDTSFPYSVAGVCQRWLQNLIRHPEYWTLLLAASDMPWFEPDMQSQLEWSRDLPFSLAIQRHRRPTKHCKLPKPEALSLQRQKVTRIMASFVPHFHRCTSLFIDVSATSALPCLVKELHKDGPKLRALRLQCDIDDGGNTDFLRRFPKPVDETQPFCESLKRASLDGRNFLAAAFHRPEWYIGLSSLTIDQFGDDIGVQRLPVTVLMSLLNDIVRLENLCLKNIHLSEISGDNQLSLRLESLEKLRLVHVTPVEAIHCLLRGVTYPSLDHLSITHPHIYTGSQRARLPDMPVFIPCRIPRSHVHSAHRHFGL</sequence>
<organism evidence="2 3">
    <name type="scientific">Hohenbuehelia grisea</name>
    <dbReference type="NCBI Taxonomy" id="104357"/>
    <lineage>
        <taxon>Eukaryota</taxon>
        <taxon>Fungi</taxon>
        <taxon>Dikarya</taxon>
        <taxon>Basidiomycota</taxon>
        <taxon>Agaricomycotina</taxon>
        <taxon>Agaricomycetes</taxon>
        <taxon>Agaricomycetidae</taxon>
        <taxon>Agaricales</taxon>
        <taxon>Pleurotineae</taxon>
        <taxon>Pleurotaceae</taxon>
        <taxon>Hohenbuehelia</taxon>
    </lineage>
</organism>
<comment type="caution">
    <text evidence="2">The sequence shown here is derived from an EMBL/GenBank/DDBJ whole genome shotgun (WGS) entry which is preliminary data.</text>
</comment>
<name>A0ABR3J9J5_9AGAR</name>
<protein>
    <submittedName>
        <fullName evidence="2">Uncharacterized protein</fullName>
    </submittedName>
</protein>